<evidence type="ECO:0000256" key="2">
    <source>
        <dbReference type="ARBA" id="ARBA00005184"/>
    </source>
</evidence>
<protein>
    <recommendedName>
        <fullName evidence="10">Pectinesterase</fullName>
        <ecNumber evidence="10">3.1.1.11</ecNumber>
    </recommendedName>
</protein>
<dbReference type="Pfam" id="PF04043">
    <property type="entry name" value="PMEI"/>
    <property type="match status" value="1"/>
</dbReference>
<accession>A0ABC8RSP8</accession>
<keyword evidence="13" id="KW-1185">Reference proteome</keyword>
<dbReference type="SMART" id="SM00856">
    <property type="entry name" value="PMEI"/>
    <property type="match status" value="1"/>
</dbReference>
<evidence type="ECO:0000256" key="7">
    <source>
        <dbReference type="ARBA" id="ARBA00023085"/>
    </source>
</evidence>
<keyword evidence="7 10" id="KW-0063">Aspartyl esterase</keyword>
<dbReference type="NCBIfam" id="TIGR01614">
    <property type="entry name" value="PME_inhib"/>
    <property type="match status" value="1"/>
</dbReference>
<comment type="catalytic activity">
    <reaction evidence="9 10">
        <text>[(1-&gt;4)-alpha-D-galacturonosyl methyl ester](n) + n H2O = [(1-&gt;4)-alpha-D-galacturonosyl](n) + n methanol + n H(+)</text>
        <dbReference type="Rhea" id="RHEA:22380"/>
        <dbReference type="Rhea" id="RHEA-COMP:14570"/>
        <dbReference type="Rhea" id="RHEA-COMP:14573"/>
        <dbReference type="ChEBI" id="CHEBI:15377"/>
        <dbReference type="ChEBI" id="CHEBI:15378"/>
        <dbReference type="ChEBI" id="CHEBI:17790"/>
        <dbReference type="ChEBI" id="CHEBI:140522"/>
        <dbReference type="ChEBI" id="CHEBI:140523"/>
        <dbReference type="EC" id="3.1.1.11"/>
    </reaction>
</comment>
<dbReference type="CDD" id="cd15798">
    <property type="entry name" value="PMEI-like_3"/>
    <property type="match status" value="1"/>
</dbReference>
<keyword evidence="10" id="KW-0964">Secreted</keyword>
<dbReference type="SUPFAM" id="SSF101148">
    <property type="entry name" value="Plant invertase/pectin methylesterase inhibitor"/>
    <property type="match status" value="1"/>
</dbReference>
<comment type="function">
    <text evidence="10">Acts in the modification of cell walls via demethylesterification of cell wall pectin.</text>
</comment>
<dbReference type="GO" id="GO:0030599">
    <property type="term" value="F:pectinesterase activity"/>
    <property type="evidence" value="ECO:0007669"/>
    <property type="project" value="UniProtKB-UniRule"/>
</dbReference>
<comment type="caution">
    <text evidence="12">The sequence shown here is derived from an EMBL/GenBank/DDBJ whole genome shotgun (WGS) entry which is preliminary data.</text>
</comment>
<dbReference type="InterPro" id="IPR012334">
    <property type="entry name" value="Pectin_lyas_fold"/>
</dbReference>
<dbReference type="PANTHER" id="PTHR31707">
    <property type="entry name" value="PECTINESTERASE"/>
    <property type="match status" value="1"/>
</dbReference>
<dbReference type="InterPro" id="IPR035513">
    <property type="entry name" value="Invertase/methylesterase_inhib"/>
</dbReference>
<evidence type="ECO:0000313" key="13">
    <source>
        <dbReference type="Proteomes" id="UP001642360"/>
    </source>
</evidence>
<feature type="signal peptide" evidence="10">
    <location>
        <begin position="1"/>
        <end position="24"/>
    </location>
</feature>
<evidence type="ECO:0000313" key="12">
    <source>
        <dbReference type="EMBL" id="CAK9146595.1"/>
    </source>
</evidence>
<evidence type="ECO:0000256" key="4">
    <source>
        <dbReference type="ARBA" id="ARBA00007786"/>
    </source>
</evidence>
<dbReference type="Proteomes" id="UP001642360">
    <property type="component" value="Unassembled WGS sequence"/>
</dbReference>
<feature type="domain" description="Pectinesterase inhibitor" evidence="11">
    <location>
        <begin position="22"/>
        <end position="170"/>
    </location>
</feature>
<dbReference type="InterPro" id="IPR018040">
    <property type="entry name" value="Pectinesterase_Tyr_AS"/>
</dbReference>
<dbReference type="AlphaFoldDB" id="A0ABC8RSP8"/>
<dbReference type="InterPro" id="IPR011050">
    <property type="entry name" value="Pectin_lyase_fold/virulence"/>
</dbReference>
<evidence type="ECO:0000256" key="8">
    <source>
        <dbReference type="ARBA" id="ARBA00023316"/>
    </source>
</evidence>
<evidence type="ECO:0000256" key="10">
    <source>
        <dbReference type="RuleBase" id="RU000589"/>
    </source>
</evidence>
<organism evidence="12 13">
    <name type="scientific">Ilex paraguariensis</name>
    <name type="common">yerba mate</name>
    <dbReference type="NCBI Taxonomy" id="185542"/>
    <lineage>
        <taxon>Eukaryota</taxon>
        <taxon>Viridiplantae</taxon>
        <taxon>Streptophyta</taxon>
        <taxon>Embryophyta</taxon>
        <taxon>Tracheophyta</taxon>
        <taxon>Spermatophyta</taxon>
        <taxon>Magnoliopsida</taxon>
        <taxon>eudicotyledons</taxon>
        <taxon>Gunneridae</taxon>
        <taxon>Pentapetalae</taxon>
        <taxon>asterids</taxon>
        <taxon>campanulids</taxon>
        <taxon>Aquifoliales</taxon>
        <taxon>Aquifoliaceae</taxon>
        <taxon>Ilex</taxon>
    </lineage>
</organism>
<dbReference type="InterPro" id="IPR006501">
    <property type="entry name" value="Pectinesterase_inhib_dom"/>
</dbReference>
<evidence type="ECO:0000256" key="1">
    <source>
        <dbReference type="ARBA" id="ARBA00004191"/>
    </source>
</evidence>
<keyword evidence="8 10" id="KW-0961">Cell wall biogenesis/degradation</keyword>
<name>A0ABC8RSP8_9AQUA</name>
<dbReference type="EMBL" id="CAUOFW020001592">
    <property type="protein sequence ID" value="CAK9146595.1"/>
    <property type="molecule type" value="Genomic_DNA"/>
</dbReference>
<comment type="similarity">
    <text evidence="4">In the C-terminal section; belongs to the pectinesterase family.</text>
</comment>
<evidence type="ECO:0000256" key="9">
    <source>
        <dbReference type="ARBA" id="ARBA00047928"/>
    </source>
</evidence>
<dbReference type="SUPFAM" id="SSF51126">
    <property type="entry name" value="Pectin lyase-like"/>
    <property type="match status" value="1"/>
</dbReference>
<gene>
    <name evidence="12" type="ORF">ILEXP_LOCUS14447</name>
</gene>
<feature type="chain" id="PRO_5044527616" description="Pectinesterase" evidence="10">
    <location>
        <begin position="25"/>
        <end position="511"/>
    </location>
</feature>
<dbReference type="GO" id="GO:0045490">
    <property type="term" value="P:pectin catabolic process"/>
    <property type="evidence" value="ECO:0007669"/>
    <property type="project" value="UniProtKB-UniRule"/>
</dbReference>
<comment type="similarity">
    <text evidence="3">In the N-terminal section; belongs to the PMEI family.</text>
</comment>
<dbReference type="Gene3D" id="1.20.140.40">
    <property type="entry name" value="Invertase/pectin methylesterase inhibitor family protein"/>
    <property type="match status" value="1"/>
</dbReference>
<evidence type="ECO:0000256" key="6">
    <source>
        <dbReference type="ARBA" id="ARBA00022801"/>
    </source>
</evidence>
<dbReference type="EC" id="3.1.1.11" evidence="10"/>
<dbReference type="Gene3D" id="2.160.20.10">
    <property type="entry name" value="Single-stranded right-handed beta-helix, Pectin lyase-like"/>
    <property type="match status" value="1"/>
</dbReference>
<comment type="subcellular location">
    <subcellularLocation>
        <location evidence="1 10">Secreted</location>
        <location evidence="1 10">Cell wall</location>
    </subcellularLocation>
</comment>
<reference evidence="12 13" key="1">
    <citation type="submission" date="2024-02" db="EMBL/GenBank/DDBJ databases">
        <authorList>
            <person name="Vignale AGUSTIN F."/>
            <person name="Sosa J E."/>
            <person name="Modenutti C."/>
        </authorList>
    </citation>
    <scope>NUCLEOTIDE SEQUENCE [LARGE SCALE GENOMIC DNA]</scope>
</reference>
<keyword evidence="6 10" id="KW-0378">Hydrolase</keyword>
<proteinExistence type="inferred from homology"/>
<dbReference type="InterPro" id="IPR000070">
    <property type="entry name" value="Pectinesterase_cat"/>
</dbReference>
<comment type="pathway">
    <text evidence="2 10">Glycan metabolism; pectin degradation; 2-dehydro-3-deoxy-D-gluconate from pectin: step 1/5.</text>
</comment>
<sequence>MDKPSVLALLAVHVLVISLKVVHGATISLCTQTTYPELCNSFIKNKPQASLDETIFSMRDTALRATMDNAVQAHKLVSVMDVSLFNEQGKSAWADCLELYEDTIDKLNSSITSINNRTTMADSQTWLSAAIANEQTCRNGFIDFDLCSYLQSFPIMLSDFNMFLSNSLALNKAMASRSTAISTADRKLLQGAGASINADVVVSQDGSGDYKTISEAVAASRSGSKRFVIYVKKGVYKENVEIKKTMKNLMFIGDGIGATIVTGNKYNNLQDGTSTFRSATFAVSGNGFIARDMTFKNTAGPQKHQAVALRSSSDFSIFYSCRFIGYQDTLYVHSQRQFYRNCDICGTEDFICGDAVMVLQNCNIYVRRPMSNQKNTVTAQARSDPNENTGIVIHNSVVTAASDLKPEQESFKTYLGRPWGQYSRTVIMKTSLDSLIDPEGWCPWDGDFALKTLYYGEYMNTGLGAMTSARVKWPGYNIITSGTEAEKFSVGSFLAGDAWIPATEVPFTSGL</sequence>
<keyword evidence="10" id="KW-0732">Signal</keyword>
<dbReference type="GO" id="GO:0042545">
    <property type="term" value="P:cell wall modification"/>
    <property type="evidence" value="ECO:0007669"/>
    <property type="project" value="UniProtKB-UniRule"/>
</dbReference>
<keyword evidence="5 10" id="KW-0134">Cell wall</keyword>
<evidence type="ECO:0000256" key="5">
    <source>
        <dbReference type="ARBA" id="ARBA00022512"/>
    </source>
</evidence>
<evidence type="ECO:0000259" key="11">
    <source>
        <dbReference type="SMART" id="SM00856"/>
    </source>
</evidence>
<dbReference type="Pfam" id="PF01095">
    <property type="entry name" value="Pectinesterase"/>
    <property type="match status" value="1"/>
</dbReference>
<dbReference type="PROSITE" id="PS00800">
    <property type="entry name" value="PECTINESTERASE_1"/>
    <property type="match status" value="1"/>
</dbReference>
<evidence type="ECO:0000256" key="3">
    <source>
        <dbReference type="ARBA" id="ARBA00006027"/>
    </source>
</evidence>
<dbReference type="FunFam" id="2.160.20.10:FF:000001">
    <property type="entry name" value="Pectinesterase"/>
    <property type="match status" value="1"/>
</dbReference>